<feature type="binding site" evidence="2">
    <location>
        <position position="206"/>
    </location>
    <ligand>
        <name>Co(2+)</name>
        <dbReference type="ChEBI" id="CHEBI:48828"/>
    </ligand>
</feature>
<evidence type="ECO:0000313" key="3">
    <source>
        <dbReference type="EMBL" id="CUR39243.1"/>
    </source>
</evidence>
<evidence type="ECO:0000313" key="4">
    <source>
        <dbReference type="EMBL" id="CUR41931.1"/>
    </source>
</evidence>
<dbReference type="EMBL" id="LN887650">
    <property type="protein sequence ID" value="CUR41931.1"/>
    <property type="molecule type" value="Genomic_DNA"/>
</dbReference>
<dbReference type="GO" id="GO:0016852">
    <property type="term" value="F:sirohydrochlorin cobaltochelatase activity"/>
    <property type="evidence" value="ECO:0007669"/>
    <property type="project" value="UniProtKB-EC"/>
</dbReference>
<accession>A0A0U5JRU7</accession>
<dbReference type="EC" id="4.99.1.3" evidence="3"/>
<dbReference type="AlphaFoldDB" id="A0A0U5JRU7"/>
<feature type="active site" description="Proton acceptor" evidence="1">
    <location>
        <position position="146"/>
    </location>
</feature>
<protein>
    <submittedName>
        <fullName evidence="3">Sirohydrochlorin cobaltochelatase CbiK</fullName>
        <ecNumber evidence="3">4.99.1.3</ecNumber>
    </submittedName>
</protein>
<feature type="binding site" evidence="2">
    <location>
        <position position="174"/>
    </location>
    <ligand>
        <name>Co(2+)</name>
        <dbReference type="ChEBI" id="CHEBI:48828"/>
    </ligand>
</feature>
<dbReference type="InterPro" id="IPR010388">
    <property type="entry name" value="Anaerobic_Co-chelatase"/>
</dbReference>
<keyword evidence="3" id="KW-0456">Lyase</keyword>
<dbReference type="Proteomes" id="UP000235484">
    <property type="component" value="Unassembled WGS sequence"/>
</dbReference>
<keyword evidence="2" id="KW-0479">Metal-binding</keyword>
<evidence type="ECO:0000256" key="1">
    <source>
        <dbReference type="PIRSR" id="PIRSR033579-1"/>
    </source>
</evidence>
<dbReference type="CDD" id="cd03412">
    <property type="entry name" value="CbiK_N"/>
    <property type="match status" value="1"/>
</dbReference>
<dbReference type="GO" id="GO:0019251">
    <property type="term" value="P:anaerobic cobalamin biosynthetic process"/>
    <property type="evidence" value="ECO:0007669"/>
    <property type="project" value="InterPro"/>
</dbReference>
<dbReference type="PIRSF" id="PIRSF033579">
    <property type="entry name" value="Anaer_Co_chel"/>
    <property type="match status" value="1"/>
</dbReference>
<name>A0A0U5JRU7_LIMRT</name>
<dbReference type="CDD" id="cd03413">
    <property type="entry name" value="CbiK_C"/>
    <property type="match status" value="1"/>
</dbReference>
<sequence>MTKKAILAVSFGTTFPETRQKTIGATEKAIGDAFPDYDVFRAFTSRIVRQRIEKNERIQIDDVDTALSKLCDEGYTEVYVQSLHVIPGIEYNLVWDAVNRYKEKFLTIKVTAPLLETFEDFQHLVAFLQKQSEYLPSGKAVLWMGHGTAHSAFTTYACLDHMLYGSKSYVGAVESYPDINDEIKRLRHAHINKAYLQPLMMVAGNHAHNDMASDDPKSWKSILKENGITAHPVLKGLGEFPEIQNMFITKLKTVIREGGQNG</sequence>
<reference evidence="5" key="1">
    <citation type="submission" date="2015-10" db="EMBL/GenBank/DDBJ databases">
        <authorList>
            <person name="Crossman L.C."/>
        </authorList>
    </citation>
    <scope>NUCLEOTIDE SEQUENCE [LARGE SCALE GENOMIC DNA]</scope>
    <source>
        <strain evidence="5">20-2</strain>
    </source>
</reference>
<gene>
    <name evidence="3" type="primary">cbiK</name>
    <name evidence="4" type="ORF">LRLP16767_LR202_01772</name>
    <name evidence="3" type="ORF">LRLP16767_LR3C6_01209</name>
</gene>
<dbReference type="Gene3D" id="3.40.50.1400">
    <property type="match status" value="2"/>
</dbReference>
<dbReference type="RefSeq" id="WP_102816738.1">
    <property type="nucleotide sequence ID" value="NZ_LN887650.1"/>
</dbReference>
<organism evidence="3">
    <name type="scientific">Limosilactobacillus reuteri</name>
    <name type="common">Lactobacillus reuteri</name>
    <dbReference type="NCBI Taxonomy" id="1598"/>
    <lineage>
        <taxon>Bacteria</taxon>
        <taxon>Bacillati</taxon>
        <taxon>Bacillota</taxon>
        <taxon>Bacilli</taxon>
        <taxon>Lactobacillales</taxon>
        <taxon>Lactobacillaceae</taxon>
        <taxon>Limosilactobacillus</taxon>
    </lineage>
</organism>
<dbReference type="Pfam" id="PF06180">
    <property type="entry name" value="CbiK"/>
    <property type="match status" value="1"/>
</dbReference>
<feature type="binding site" evidence="2">
    <location>
        <position position="146"/>
    </location>
    <ligand>
        <name>Co(2+)</name>
        <dbReference type="ChEBI" id="CHEBI:48828"/>
    </ligand>
</feature>
<evidence type="ECO:0000313" key="5">
    <source>
        <dbReference type="Proteomes" id="UP000235484"/>
    </source>
</evidence>
<proteinExistence type="predicted"/>
<evidence type="ECO:0000256" key="2">
    <source>
        <dbReference type="PIRSR" id="PIRSR033579-3"/>
    </source>
</evidence>
<keyword evidence="2" id="KW-0170">Cobalt</keyword>
<dbReference type="GO" id="GO:0046872">
    <property type="term" value="F:metal ion binding"/>
    <property type="evidence" value="ECO:0007669"/>
    <property type="project" value="UniProtKB-KW"/>
</dbReference>
<reference evidence="3" key="2">
    <citation type="submission" date="2015-10" db="EMBL/GenBank/DDBJ databases">
        <authorList>
            <person name="Gilbert D.G."/>
        </authorList>
    </citation>
    <scope>NUCLEOTIDE SEQUENCE</scope>
    <source>
        <strain evidence="4">20-2</strain>
        <strain evidence="3">3c6</strain>
    </source>
</reference>
<dbReference type="EMBL" id="LN887421">
    <property type="protein sequence ID" value="CUR39243.1"/>
    <property type="molecule type" value="Genomic_DNA"/>
</dbReference>
<dbReference type="SUPFAM" id="SSF53800">
    <property type="entry name" value="Chelatase"/>
    <property type="match status" value="1"/>
</dbReference>